<keyword evidence="1" id="KW-0175">Coiled coil</keyword>
<accession>A0A3D9I5Y8</accession>
<reference evidence="2 3" key="1">
    <citation type="submission" date="2018-07" db="EMBL/GenBank/DDBJ databases">
        <title>Genomic Encyclopedia of Type Strains, Phase III (KMG-III): the genomes of soil and plant-associated and newly described type strains.</title>
        <authorList>
            <person name="Whitman W."/>
        </authorList>
    </citation>
    <scope>NUCLEOTIDE SEQUENCE [LARGE SCALE GENOMIC DNA]</scope>
    <source>
        <strain evidence="2 3">CECT 8236</strain>
    </source>
</reference>
<name>A0A3D9I5Y8_9BACL</name>
<evidence type="ECO:0000256" key="1">
    <source>
        <dbReference type="SAM" id="Coils"/>
    </source>
</evidence>
<dbReference type="RefSeq" id="WP_115994073.1">
    <property type="nucleotide sequence ID" value="NZ_QRDY01000011.1"/>
</dbReference>
<dbReference type="AlphaFoldDB" id="A0A3D9I5Y8"/>
<gene>
    <name evidence="2" type="ORF">DFP95_11186</name>
</gene>
<dbReference type="OrthoDB" id="2607167at2"/>
<feature type="coiled-coil region" evidence="1">
    <location>
        <begin position="53"/>
        <end position="87"/>
    </location>
</feature>
<comment type="caution">
    <text evidence="2">The sequence shown here is derived from an EMBL/GenBank/DDBJ whole genome shotgun (WGS) entry which is preliminary data.</text>
</comment>
<proteinExistence type="predicted"/>
<dbReference type="Proteomes" id="UP000256869">
    <property type="component" value="Unassembled WGS sequence"/>
</dbReference>
<keyword evidence="3" id="KW-1185">Reference proteome</keyword>
<organism evidence="2 3">
    <name type="scientific">Cohnella lupini</name>
    <dbReference type="NCBI Taxonomy" id="1294267"/>
    <lineage>
        <taxon>Bacteria</taxon>
        <taxon>Bacillati</taxon>
        <taxon>Bacillota</taxon>
        <taxon>Bacilli</taxon>
        <taxon>Bacillales</taxon>
        <taxon>Paenibacillaceae</taxon>
        <taxon>Cohnella</taxon>
    </lineage>
</organism>
<evidence type="ECO:0000313" key="2">
    <source>
        <dbReference type="EMBL" id="RED57172.1"/>
    </source>
</evidence>
<sequence>MIKFELKEAYEKQDARFAEIKARYQQAVIDAGTRLADLKSEQEELLRQEFSTGADLSKEKAGVRVKIEEAERQLTAAETESRKANDYARDSAAEGRITVRNLVIEWNGKHRNKIRDIELDPIIERMSGARNAYLNAVLDYYEFDRMYSPVWVEMCDLERIDIRPGDGLAVHKIATPADLPQITDDDLSYIEHYHKLPEGVERSTVTPTGGKR</sequence>
<evidence type="ECO:0000313" key="3">
    <source>
        <dbReference type="Proteomes" id="UP000256869"/>
    </source>
</evidence>
<dbReference type="EMBL" id="QRDY01000011">
    <property type="protein sequence ID" value="RED57172.1"/>
    <property type="molecule type" value="Genomic_DNA"/>
</dbReference>
<protein>
    <submittedName>
        <fullName evidence="2">Uncharacterized protein</fullName>
    </submittedName>
</protein>